<dbReference type="SUPFAM" id="SSF161187">
    <property type="entry name" value="YfgJ-like"/>
    <property type="match status" value="1"/>
</dbReference>
<sequence length="74" mass="8287">MEANCPSCGHPLVWKSGARFQCTACWQDYLREAACPECNHSLQELKACGAVDYFCQQHGMISKRQVVFSYAPAD</sequence>
<evidence type="ECO:0008006" key="3">
    <source>
        <dbReference type="Google" id="ProtNLM"/>
    </source>
</evidence>
<dbReference type="AlphaFoldDB" id="A0A0M2EYX2"/>
<protein>
    <recommendedName>
        <fullName evidence="3">Primosomal protein N' (Replication factor Y)-superfamily II helicase</fullName>
    </recommendedName>
</protein>
<dbReference type="OrthoDB" id="5405751at2"/>
<evidence type="ECO:0000313" key="2">
    <source>
        <dbReference type="Proteomes" id="UP000029435"/>
    </source>
</evidence>
<accession>A0A0M2EYX2</accession>
<comment type="caution">
    <text evidence="1">The sequence shown here is derived from an EMBL/GenBank/DDBJ whole genome shotgun (WGS) entry which is preliminary data.</text>
</comment>
<dbReference type="Gene3D" id="2.10.290.10">
    <property type="entry name" value="YfgJ-like"/>
    <property type="match status" value="1"/>
</dbReference>
<dbReference type="InterPro" id="IPR029037">
    <property type="entry name" value="DUF1407/YfgJ-like_sf"/>
</dbReference>
<reference evidence="1 2" key="1">
    <citation type="submission" date="2014-08" db="EMBL/GenBank/DDBJ databases">
        <title>Genome sequences of NCPPB Pectobacterium isolates.</title>
        <authorList>
            <person name="Glover R.H."/>
            <person name="Sapp M."/>
            <person name="Elphinstone J."/>
        </authorList>
    </citation>
    <scope>NUCLEOTIDE SEQUENCE [LARGE SCALE GENOMIC DNA]</scope>
    <source>
        <strain evidence="1 2">LMG 21372</strain>
    </source>
</reference>
<organism evidence="1 2">
    <name type="scientific">Pectobacterium brasiliense</name>
    <dbReference type="NCBI Taxonomy" id="180957"/>
    <lineage>
        <taxon>Bacteria</taxon>
        <taxon>Pseudomonadati</taxon>
        <taxon>Pseudomonadota</taxon>
        <taxon>Gammaproteobacteria</taxon>
        <taxon>Enterobacterales</taxon>
        <taxon>Pectobacteriaceae</taxon>
        <taxon>Pectobacterium</taxon>
    </lineage>
</organism>
<evidence type="ECO:0000313" key="1">
    <source>
        <dbReference type="EMBL" id="KGA33363.1"/>
    </source>
</evidence>
<gene>
    <name evidence="1" type="ORF">KU74_15860</name>
</gene>
<dbReference type="EMBL" id="JQOD01000003">
    <property type="protein sequence ID" value="KGA33363.1"/>
    <property type="molecule type" value="Genomic_DNA"/>
</dbReference>
<dbReference type="Pfam" id="PF07191">
    <property type="entry name" value="Zn_ribbon_6"/>
    <property type="match status" value="1"/>
</dbReference>
<proteinExistence type="predicted"/>
<dbReference type="STRING" id="180957.B5S52_06585"/>
<name>A0A0M2EYX2_9GAMM</name>
<dbReference type="RefSeq" id="WP_039316470.1">
    <property type="nucleotide sequence ID" value="NZ_JQOD01000003.1"/>
</dbReference>
<dbReference type="Proteomes" id="UP000029435">
    <property type="component" value="Unassembled WGS sequence"/>
</dbReference>
<dbReference type="InterPro" id="IPR010807">
    <property type="entry name" value="YfgJ-like"/>
</dbReference>